<dbReference type="EMBL" id="JADFFM010000002">
    <property type="protein sequence ID" value="MBE9667259.1"/>
    <property type="molecule type" value="Genomic_DNA"/>
</dbReference>
<dbReference type="PANTHER" id="PTHR44942">
    <property type="entry name" value="METHYLTRANSF_11 DOMAIN-CONTAINING PROTEIN"/>
    <property type="match status" value="1"/>
</dbReference>
<evidence type="ECO:0000313" key="5">
    <source>
        <dbReference type="EMBL" id="MBE9667259.1"/>
    </source>
</evidence>
<dbReference type="InterPro" id="IPR013216">
    <property type="entry name" value="Methyltransf_11"/>
</dbReference>
<dbReference type="CDD" id="cd02440">
    <property type="entry name" value="AdoMet_MTases"/>
    <property type="match status" value="1"/>
</dbReference>
<sequence>MSDSTQRFSNRVDNYIKYRPGYPVGVLELLHNDGGLKTGSKIADIGSGTGILTRLLLDEGYTVYAVEPNGDMRQAADAQLGDHKRYHSINGTAEATTLQAGSIDMVTCAQAFHWFNAERCRVEFARILKPGGKVALIWNNRQIEADEFSIDYEFLLRQESSDYKRVNHQNLTEADFTAFFKDGQYQFSKFPNVQVFDEAGLIGRAFSSSYVPAQATPEGETFLHKLKDIFNRHQENETVSVQYQTEVYLGEV</sequence>
<accession>A0ABR9XIQ7</accession>
<gene>
    <name evidence="5" type="ORF">IRJ18_12885</name>
</gene>
<dbReference type="Proteomes" id="UP000632774">
    <property type="component" value="Unassembled WGS sequence"/>
</dbReference>
<comment type="similarity">
    <text evidence="1">Belongs to the methyltransferase superfamily.</text>
</comment>
<dbReference type="InterPro" id="IPR029063">
    <property type="entry name" value="SAM-dependent_MTases_sf"/>
</dbReference>
<dbReference type="PANTHER" id="PTHR44942:SF4">
    <property type="entry name" value="METHYLTRANSFERASE TYPE 11 DOMAIN-CONTAINING PROTEIN"/>
    <property type="match status" value="1"/>
</dbReference>
<evidence type="ECO:0000313" key="6">
    <source>
        <dbReference type="Proteomes" id="UP000632774"/>
    </source>
</evidence>
<evidence type="ECO:0000256" key="1">
    <source>
        <dbReference type="ARBA" id="ARBA00008361"/>
    </source>
</evidence>
<keyword evidence="6" id="KW-1185">Reference proteome</keyword>
<dbReference type="GO" id="GO:0032259">
    <property type="term" value="P:methylation"/>
    <property type="evidence" value="ECO:0007669"/>
    <property type="project" value="UniProtKB-KW"/>
</dbReference>
<dbReference type="Gene3D" id="3.40.50.150">
    <property type="entry name" value="Vaccinia Virus protein VP39"/>
    <property type="match status" value="1"/>
</dbReference>
<protein>
    <submittedName>
        <fullName evidence="5">Class I SAM-dependent methyltransferase</fullName>
    </submittedName>
</protein>
<evidence type="ECO:0000259" key="4">
    <source>
        <dbReference type="Pfam" id="PF08241"/>
    </source>
</evidence>
<dbReference type="Pfam" id="PF08241">
    <property type="entry name" value="Methyltransf_11"/>
    <property type="match status" value="1"/>
</dbReference>
<organism evidence="5 6">
    <name type="scientific">Mucilaginibacter boryungensis</name>
    <dbReference type="NCBI Taxonomy" id="768480"/>
    <lineage>
        <taxon>Bacteria</taxon>
        <taxon>Pseudomonadati</taxon>
        <taxon>Bacteroidota</taxon>
        <taxon>Sphingobacteriia</taxon>
        <taxon>Sphingobacteriales</taxon>
        <taxon>Sphingobacteriaceae</taxon>
        <taxon>Mucilaginibacter</taxon>
    </lineage>
</organism>
<comment type="caution">
    <text evidence="5">The sequence shown here is derived from an EMBL/GenBank/DDBJ whole genome shotgun (WGS) entry which is preliminary data.</text>
</comment>
<name>A0ABR9XIQ7_9SPHI</name>
<evidence type="ECO:0000256" key="3">
    <source>
        <dbReference type="ARBA" id="ARBA00022679"/>
    </source>
</evidence>
<dbReference type="GO" id="GO:0008168">
    <property type="term" value="F:methyltransferase activity"/>
    <property type="evidence" value="ECO:0007669"/>
    <property type="project" value="UniProtKB-KW"/>
</dbReference>
<keyword evidence="2 5" id="KW-0489">Methyltransferase</keyword>
<dbReference type="RefSeq" id="WP_194106736.1">
    <property type="nucleotide sequence ID" value="NZ_JADFFM010000002.1"/>
</dbReference>
<evidence type="ECO:0000256" key="2">
    <source>
        <dbReference type="ARBA" id="ARBA00022603"/>
    </source>
</evidence>
<dbReference type="SUPFAM" id="SSF53335">
    <property type="entry name" value="S-adenosyl-L-methionine-dependent methyltransferases"/>
    <property type="match status" value="1"/>
</dbReference>
<keyword evidence="3" id="KW-0808">Transferase</keyword>
<reference evidence="5 6" key="1">
    <citation type="submission" date="2020-10" db="EMBL/GenBank/DDBJ databases">
        <title>Mucilaginibacter mali sp. nov., isolated from rhizosphere soil of apple orchard.</title>
        <authorList>
            <person name="Lee J.-S."/>
            <person name="Kim H.S."/>
            <person name="Kim J.-S."/>
        </authorList>
    </citation>
    <scope>NUCLEOTIDE SEQUENCE [LARGE SCALE GENOMIC DNA]</scope>
    <source>
        <strain evidence="5 6">KCTC 23157</strain>
    </source>
</reference>
<feature type="domain" description="Methyltransferase type 11" evidence="4">
    <location>
        <begin position="44"/>
        <end position="135"/>
    </location>
</feature>
<dbReference type="InterPro" id="IPR051052">
    <property type="entry name" value="Diverse_substrate_MTase"/>
</dbReference>
<proteinExistence type="inferred from homology"/>